<dbReference type="GO" id="GO:0051015">
    <property type="term" value="F:actin filament binding"/>
    <property type="evidence" value="ECO:0007669"/>
    <property type="project" value="InterPro"/>
</dbReference>
<keyword evidence="7" id="KW-0009">Actin-binding</keyword>
<reference evidence="13 14" key="1">
    <citation type="journal article" date="2017" name="Nat. Ecol. Evol.">
        <title>Scallop genome provides insights into evolution of bilaterian karyotype and development.</title>
        <authorList>
            <person name="Wang S."/>
            <person name="Zhang J."/>
            <person name="Jiao W."/>
            <person name="Li J."/>
            <person name="Xun X."/>
            <person name="Sun Y."/>
            <person name="Guo X."/>
            <person name="Huan P."/>
            <person name="Dong B."/>
            <person name="Zhang L."/>
            <person name="Hu X."/>
            <person name="Sun X."/>
            <person name="Wang J."/>
            <person name="Zhao C."/>
            <person name="Wang Y."/>
            <person name="Wang D."/>
            <person name="Huang X."/>
            <person name="Wang R."/>
            <person name="Lv J."/>
            <person name="Li Y."/>
            <person name="Zhang Z."/>
            <person name="Liu B."/>
            <person name="Lu W."/>
            <person name="Hui Y."/>
            <person name="Liang J."/>
            <person name="Zhou Z."/>
            <person name="Hou R."/>
            <person name="Li X."/>
            <person name="Liu Y."/>
            <person name="Li H."/>
            <person name="Ning X."/>
            <person name="Lin Y."/>
            <person name="Zhao L."/>
            <person name="Xing Q."/>
            <person name="Dou J."/>
            <person name="Li Y."/>
            <person name="Mao J."/>
            <person name="Guo H."/>
            <person name="Dou H."/>
            <person name="Li T."/>
            <person name="Mu C."/>
            <person name="Jiang W."/>
            <person name="Fu Q."/>
            <person name="Fu X."/>
            <person name="Miao Y."/>
            <person name="Liu J."/>
            <person name="Yu Q."/>
            <person name="Li R."/>
            <person name="Liao H."/>
            <person name="Li X."/>
            <person name="Kong Y."/>
            <person name="Jiang Z."/>
            <person name="Chourrout D."/>
            <person name="Li R."/>
            <person name="Bao Z."/>
        </authorList>
    </citation>
    <scope>NUCLEOTIDE SEQUENCE [LARGE SCALE GENOMIC DNA]</scope>
    <source>
        <strain evidence="13 14">PY_sf001</strain>
    </source>
</reference>
<evidence type="ECO:0000256" key="3">
    <source>
        <dbReference type="ARBA" id="ARBA00022467"/>
    </source>
</evidence>
<dbReference type="Gene3D" id="3.40.20.10">
    <property type="entry name" value="Severin"/>
    <property type="match status" value="3"/>
</dbReference>
<evidence type="ECO:0000313" key="13">
    <source>
        <dbReference type="EMBL" id="OWF42511.1"/>
    </source>
</evidence>
<dbReference type="PRINTS" id="PR00597">
    <property type="entry name" value="GELSOLIN"/>
</dbReference>
<dbReference type="InterPro" id="IPR007123">
    <property type="entry name" value="Gelsolin-like_dom"/>
</dbReference>
<evidence type="ECO:0000259" key="12">
    <source>
        <dbReference type="Pfam" id="PF00626"/>
    </source>
</evidence>
<dbReference type="EMBL" id="NEDP02005265">
    <property type="protein sequence ID" value="OWF42511.1"/>
    <property type="molecule type" value="Genomic_DNA"/>
</dbReference>
<evidence type="ECO:0000256" key="8">
    <source>
        <dbReference type="ARBA" id="ARBA00023212"/>
    </source>
</evidence>
<dbReference type="OrthoDB" id="6375767at2759"/>
<dbReference type="CDD" id="cd11290">
    <property type="entry name" value="gelsolin_S1_like"/>
    <property type="match status" value="1"/>
</dbReference>
<keyword evidence="8" id="KW-0206">Cytoskeleton</keyword>
<evidence type="ECO:0000256" key="2">
    <source>
        <dbReference type="ARBA" id="ARBA00008418"/>
    </source>
</evidence>
<dbReference type="GO" id="GO:0051693">
    <property type="term" value="P:actin filament capping"/>
    <property type="evidence" value="ECO:0007669"/>
    <property type="project" value="UniProtKB-KW"/>
</dbReference>
<dbReference type="FunFam" id="3.40.20.10:FF:000043">
    <property type="entry name" value="macrophage-capping protein-like isoform X2"/>
    <property type="match status" value="1"/>
</dbReference>
<comment type="similarity">
    <text evidence="2">Belongs to the villin/gelsolin family.</text>
</comment>
<sequence>MSGLVKAKTYDWKDSNMALFGSDTDKQVKKESAETEPAWEGAGQAVGLKVWRIKAFEVESVPEEEYGEFYKGDSYIILNTYQKPDSDALLYDVHFWIGESSSQDEYGTAAYKTVELDTLLDDKAVQHREVQGCESETFLSYFDDKFEMLNGGHASGFRHVDPVEYQPRLLCIQYTNGKAVANEVQFSKCAINSDDVFIFDSGTRLVQLNGSKSAYQEKTKAAQLMSKFSSERPEADKLVADEGDSDYRKCVDSLGDDGPEEKVSTDDGEVEEPVLLKVTDEDGSIGTEPVKTGGITMDDFSSDAVFLLHVKRDCFVWVGNDASIGEKRNGMAHASKYLQSVGKPFHRISVRKESDENNASIEAALAA</sequence>
<dbReference type="AlphaFoldDB" id="A0A210Q191"/>
<dbReference type="SMART" id="SM00262">
    <property type="entry name" value="GEL"/>
    <property type="match status" value="3"/>
</dbReference>
<dbReference type="PANTHER" id="PTHR11977:SF130">
    <property type="entry name" value="SEVERIN"/>
    <property type="match status" value="1"/>
</dbReference>
<dbReference type="PANTHER" id="PTHR11977">
    <property type="entry name" value="VILLIN"/>
    <property type="match status" value="1"/>
</dbReference>
<evidence type="ECO:0000256" key="6">
    <source>
        <dbReference type="ARBA" id="ARBA00022837"/>
    </source>
</evidence>
<accession>A0A210Q191</accession>
<evidence type="ECO:0000256" key="10">
    <source>
        <dbReference type="ARBA" id="ARBA00063765"/>
    </source>
</evidence>
<dbReference type="GO" id="GO:0008154">
    <property type="term" value="P:actin polymerization or depolymerization"/>
    <property type="evidence" value="ECO:0007669"/>
    <property type="project" value="TreeGrafter"/>
</dbReference>
<keyword evidence="14" id="KW-1185">Reference proteome</keyword>
<dbReference type="InterPro" id="IPR029006">
    <property type="entry name" value="ADF-H/Gelsolin-like_dom_sf"/>
</dbReference>
<name>A0A210Q191_MIZYE</name>
<evidence type="ECO:0000256" key="5">
    <source>
        <dbReference type="ARBA" id="ARBA00022737"/>
    </source>
</evidence>
<gene>
    <name evidence="13" type="ORF">KP79_PYT11073</name>
</gene>
<proteinExistence type="inferred from homology"/>
<dbReference type="GO" id="GO:0015629">
    <property type="term" value="C:actin cytoskeleton"/>
    <property type="evidence" value="ECO:0007669"/>
    <property type="project" value="TreeGrafter"/>
</dbReference>
<evidence type="ECO:0000256" key="4">
    <source>
        <dbReference type="ARBA" id="ARBA00022490"/>
    </source>
</evidence>
<evidence type="ECO:0000256" key="11">
    <source>
        <dbReference type="ARBA" id="ARBA00083856"/>
    </source>
</evidence>
<dbReference type="Pfam" id="PF00626">
    <property type="entry name" value="Gelsolin"/>
    <property type="match status" value="2"/>
</dbReference>
<protein>
    <recommendedName>
        <fullName evidence="11">Actin-modulator</fullName>
    </recommendedName>
</protein>
<comment type="subcellular location">
    <subcellularLocation>
        <location evidence="1">Cytoplasm</location>
        <location evidence="1">Cytoskeleton</location>
    </subcellularLocation>
</comment>
<keyword evidence="5" id="KW-0677">Repeat</keyword>
<comment type="function">
    <text evidence="9">Calcium-regulated protein that binds to the plus (or barbed) ends of actin monomers or filaments, preventing monomer exchange (end-blocking or capping). Can promote the assembly of monomers into filaments (nucleation) as well as sever existing filaments.</text>
</comment>
<comment type="caution">
    <text evidence="13">The sequence shown here is derived from an EMBL/GenBank/DDBJ whole genome shotgun (WGS) entry which is preliminary data.</text>
</comment>
<feature type="domain" description="Gelsolin-like" evidence="12">
    <location>
        <begin position="182"/>
        <end position="239"/>
    </location>
</feature>
<dbReference type="InterPro" id="IPR007122">
    <property type="entry name" value="Villin/Gelsolin"/>
</dbReference>
<evidence type="ECO:0000313" key="14">
    <source>
        <dbReference type="Proteomes" id="UP000242188"/>
    </source>
</evidence>
<evidence type="ECO:0000256" key="7">
    <source>
        <dbReference type="ARBA" id="ARBA00023203"/>
    </source>
</evidence>
<keyword evidence="4" id="KW-0963">Cytoplasm</keyword>
<dbReference type="GO" id="GO:0005737">
    <property type="term" value="C:cytoplasm"/>
    <property type="evidence" value="ECO:0007669"/>
    <property type="project" value="TreeGrafter"/>
</dbReference>
<keyword evidence="6" id="KW-0106">Calcium</keyword>
<evidence type="ECO:0000256" key="1">
    <source>
        <dbReference type="ARBA" id="ARBA00004245"/>
    </source>
</evidence>
<dbReference type="STRING" id="6573.A0A210Q191"/>
<dbReference type="Proteomes" id="UP000242188">
    <property type="component" value="Unassembled WGS sequence"/>
</dbReference>
<dbReference type="SUPFAM" id="SSF55753">
    <property type="entry name" value="Actin depolymerizing proteins"/>
    <property type="match status" value="3"/>
</dbReference>
<comment type="subunit">
    <text evidence="10">Interacts with actin monomers and filaments.</text>
</comment>
<organism evidence="13 14">
    <name type="scientific">Mizuhopecten yessoensis</name>
    <name type="common">Japanese scallop</name>
    <name type="synonym">Patinopecten yessoensis</name>
    <dbReference type="NCBI Taxonomy" id="6573"/>
    <lineage>
        <taxon>Eukaryota</taxon>
        <taxon>Metazoa</taxon>
        <taxon>Spiralia</taxon>
        <taxon>Lophotrochozoa</taxon>
        <taxon>Mollusca</taxon>
        <taxon>Bivalvia</taxon>
        <taxon>Autobranchia</taxon>
        <taxon>Pteriomorphia</taxon>
        <taxon>Pectinida</taxon>
        <taxon>Pectinoidea</taxon>
        <taxon>Pectinidae</taxon>
        <taxon>Mizuhopecten</taxon>
    </lineage>
</organism>
<evidence type="ECO:0000256" key="9">
    <source>
        <dbReference type="ARBA" id="ARBA00056258"/>
    </source>
</evidence>
<feature type="domain" description="Gelsolin-like" evidence="12">
    <location>
        <begin position="60"/>
        <end position="139"/>
    </location>
</feature>
<keyword evidence="3" id="KW-0117">Actin capping</keyword>